<proteinExistence type="predicted"/>
<accession>A0A0J9ESF2</accession>
<name>A0A0J9ESF2_AJEDA</name>
<dbReference type="AlphaFoldDB" id="A0A0J9ESF2"/>
<sequence>MSFVVLEVPYKKRTDKKISPRTPPRPLSHVLIGEGWGQFLVQPRRVCETYHGRSASSFVPFVPLCSLLGDGYIRSWEMMYGLLPLATLPGWASGNHWGTLVSVCKYLI</sequence>
<evidence type="ECO:0000313" key="1">
    <source>
        <dbReference type="EMBL" id="KMW68065.1"/>
    </source>
</evidence>
<dbReference type="EMBL" id="GG749447">
    <property type="protein sequence ID" value="KMW68065.1"/>
    <property type="molecule type" value="Genomic_DNA"/>
</dbReference>
<protein>
    <submittedName>
        <fullName evidence="1">Uncharacterized protein</fullName>
    </submittedName>
</protein>
<reference evidence="1" key="1">
    <citation type="submission" date="2010-03" db="EMBL/GenBank/DDBJ databases">
        <title>Annotation of Blastomyces dermatitidis strain ATCC 18188.</title>
        <authorList>
            <consortium name="The Broad Institute Genome Sequencing Platform"/>
            <consortium name="Broad Institute Genome Sequencing Center for Infectious Disease."/>
            <person name="Cuomo C."/>
            <person name="Klein B."/>
            <person name="Sullivan T."/>
            <person name="Heitman J."/>
            <person name="Young S."/>
            <person name="Zeng Q."/>
            <person name="Gargeya S."/>
            <person name="Alvarado L."/>
            <person name="Berlin A.M."/>
            <person name="Chapman S.B."/>
            <person name="Chen Z."/>
            <person name="Freedman E."/>
            <person name="Gellesch M."/>
            <person name="Goldberg J."/>
            <person name="Griggs A."/>
            <person name="Gujja S."/>
            <person name="Heilman E."/>
            <person name="Heiman D."/>
            <person name="Howarth C."/>
            <person name="Mehta T."/>
            <person name="Neiman D."/>
            <person name="Pearson M."/>
            <person name="Roberts A."/>
            <person name="Saif S."/>
            <person name="Shea T."/>
            <person name="Shenoy N."/>
            <person name="Sisk P."/>
            <person name="Stolte C."/>
            <person name="Sykes S."/>
            <person name="White J."/>
            <person name="Yandava C."/>
            <person name="Haas B."/>
            <person name="Nusbaum C."/>
            <person name="Birren B."/>
        </authorList>
    </citation>
    <scope>NUCLEOTIDE SEQUENCE</scope>
    <source>
        <strain evidence="1">ATCC 18188</strain>
    </source>
</reference>
<dbReference type="Proteomes" id="UP000007802">
    <property type="component" value="Unassembled WGS sequence"/>
</dbReference>
<organism evidence="1">
    <name type="scientific">Ajellomyces dermatitidis (strain ATCC 18188 / CBS 674.68)</name>
    <name type="common">Blastomyces dermatitidis</name>
    <dbReference type="NCBI Taxonomy" id="653446"/>
    <lineage>
        <taxon>Eukaryota</taxon>
        <taxon>Fungi</taxon>
        <taxon>Dikarya</taxon>
        <taxon>Ascomycota</taxon>
        <taxon>Pezizomycotina</taxon>
        <taxon>Eurotiomycetes</taxon>
        <taxon>Eurotiomycetidae</taxon>
        <taxon>Onygenales</taxon>
        <taxon>Ajellomycetaceae</taxon>
        <taxon>Blastomyces</taxon>
    </lineage>
</organism>
<gene>
    <name evidence="1" type="ORF">BDDG_12558</name>
</gene>